<evidence type="ECO:0000256" key="6">
    <source>
        <dbReference type="ARBA" id="ARBA00022694"/>
    </source>
</evidence>
<keyword evidence="5 9" id="KW-0949">S-adenosyl-L-methionine</keyword>
<comment type="function">
    <text evidence="2 9">Catalyzes the formation of N(7)-methylguanine at position 46 (m7G46) in tRNA.</text>
</comment>
<accession>A0A0W0U7J3</accession>
<evidence type="ECO:0000256" key="2">
    <source>
        <dbReference type="ARBA" id="ARBA00003015"/>
    </source>
</evidence>
<feature type="binding site" evidence="9">
    <location>
        <position position="129"/>
    </location>
    <ligand>
        <name>S-adenosyl-L-methionine</name>
        <dbReference type="ChEBI" id="CHEBI:59789"/>
    </ligand>
</feature>
<dbReference type="GO" id="GO:0043527">
    <property type="term" value="C:tRNA methyltransferase complex"/>
    <property type="evidence" value="ECO:0007669"/>
    <property type="project" value="TreeGrafter"/>
</dbReference>
<dbReference type="RefSeq" id="WP_028387474.1">
    <property type="nucleotide sequence ID" value="NZ_CAAAHN010000004.1"/>
</dbReference>
<evidence type="ECO:0000256" key="8">
    <source>
        <dbReference type="ARBA" id="ARBA00060767"/>
    </source>
</evidence>
<keyword evidence="6 9" id="KW-0819">tRNA processing</keyword>
<comment type="similarity">
    <text evidence="8 9">Belongs to the class I-like SAM-binding methyltransferase superfamily. TrmB family.</text>
</comment>
<dbReference type="InterPro" id="IPR029063">
    <property type="entry name" value="SAM-dependent_MTases_sf"/>
</dbReference>
<organism evidence="10 11">
    <name type="scientific">Legionella geestiana</name>
    <dbReference type="NCBI Taxonomy" id="45065"/>
    <lineage>
        <taxon>Bacteria</taxon>
        <taxon>Pseudomonadati</taxon>
        <taxon>Pseudomonadota</taxon>
        <taxon>Gammaproteobacteria</taxon>
        <taxon>Legionellales</taxon>
        <taxon>Legionellaceae</taxon>
        <taxon>Legionella</taxon>
    </lineage>
</organism>
<evidence type="ECO:0000256" key="7">
    <source>
        <dbReference type="ARBA" id="ARBA00060552"/>
    </source>
</evidence>
<dbReference type="PANTHER" id="PTHR23417">
    <property type="entry name" value="3-DEOXY-D-MANNO-OCTULOSONIC-ACID TRANSFERASE/TRNA GUANINE-N 7 - -METHYLTRANSFERASE"/>
    <property type="match status" value="1"/>
</dbReference>
<dbReference type="UniPathway" id="UPA00989"/>
<keyword evidence="4 9" id="KW-0808">Transferase</keyword>
<keyword evidence="11" id="KW-1185">Reference proteome</keyword>
<dbReference type="PROSITE" id="PS51625">
    <property type="entry name" value="SAM_MT_TRMB"/>
    <property type="match status" value="1"/>
</dbReference>
<comment type="caution">
    <text evidence="9">Lacks conserved residue(s) required for the propagation of feature annotation.</text>
</comment>
<evidence type="ECO:0000256" key="1">
    <source>
        <dbReference type="ARBA" id="ARBA00000142"/>
    </source>
</evidence>
<proteinExistence type="inferred from homology"/>
<protein>
    <recommendedName>
        <fullName evidence="9">tRNA (guanine-N(7)-)-methyltransferase</fullName>
        <ecNumber evidence="9">2.1.1.33</ecNumber>
    </recommendedName>
    <alternativeName>
        <fullName evidence="9">tRNA (guanine(46)-N(7))-methyltransferase</fullName>
    </alternativeName>
    <alternativeName>
        <fullName evidence="9">tRNA(m7G46)-methyltransferase</fullName>
    </alternativeName>
</protein>
<dbReference type="Pfam" id="PF02390">
    <property type="entry name" value="Methyltransf_4"/>
    <property type="match status" value="1"/>
</dbReference>
<dbReference type="Gene3D" id="3.40.50.150">
    <property type="entry name" value="Vaccinia Virus protein VP39"/>
    <property type="match status" value="1"/>
</dbReference>
<gene>
    <name evidence="10" type="primary">yggH</name>
    <name evidence="9" type="synonym">trmB</name>
    <name evidence="10" type="ORF">Lgee_0438</name>
</gene>
<evidence type="ECO:0000256" key="4">
    <source>
        <dbReference type="ARBA" id="ARBA00022679"/>
    </source>
</evidence>
<dbReference type="InterPro" id="IPR003358">
    <property type="entry name" value="tRNA_(Gua-N-7)_MeTrfase_Trmb"/>
</dbReference>
<dbReference type="InterPro" id="IPR055361">
    <property type="entry name" value="tRNA_methyltr_TrmB_bact"/>
</dbReference>
<dbReference type="EMBL" id="LNYC01000009">
    <property type="protein sequence ID" value="KTD03781.1"/>
    <property type="molecule type" value="Genomic_DNA"/>
</dbReference>
<dbReference type="SUPFAM" id="SSF53335">
    <property type="entry name" value="S-adenosyl-L-methionine-dependent methyltransferases"/>
    <property type="match status" value="1"/>
</dbReference>
<evidence type="ECO:0000256" key="3">
    <source>
        <dbReference type="ARBA" id="ARBA00022603"/>
    </source>
</evidence>
<comment type="catalytic activity">
    <reaction evidence="1 9">
        <text>guanosine(46) in tRNA + S-adenosyl-L-methionine = N(7)-methylguanosine(46) in tRNA + S-adenosyl-L-homocysteine</text>
        <dbReference type="Rhea" id="RHEA:42708"/>
        <dbReference type="Rhea" id="RHEA-COMP:10188"/>
        <dbReference type="Rhea" id="RHEA-COMP:10189"/>
        <dbReference type="ChEBI" id="CHEBI:57856"/>
        <dbReference type="ChEBI" id="CHEBI:59789"/>
        <dbReference type="ChEBI" id="CHEBI:74269"/>
        <dbReference type="ChEBI" id="CHEBI:74480"/>
        <dbReference type="EC" id="2.1.1.33"/>
    </reaction>
</comment>
<feature type="binding site" evidence="9">
    <location>
        <position position="54"/>
    </location>
    <ligand>
        <name>S-adenosyl-L-methionine</name>
        <dbReference type="ChEBI" id="CHEBI:59789"/>
    </ligand>
</feature>
<dbReference type="NCBIfam" id="TIGR00091">
    <property type="entry name" value="tRNA (guanosine(46)-N7)-methyltransferase TrmB"/>
    <property type="match status" value="1"/>
</dbReference>
<feature type="binding site" evidence="9">
    <location>
        <position position="133"/>
    </location>
    <ligand>
        <name>substrate</name>
    </ligand>
</feature>
<evidence type="ECO:0000256" key="9">
    <source>
        <dbReference type="HAMAP-Rule" id="MF_01057"/>
    </source>
</evidence>
<feature type="binding site" evidence="9">
    <location>
        <position position="79"/>
    </location>
    <ligand>
        <name>S-adenosyl-L-methionine</name>
        <dbReference type="ChEBI" id="CHEBI:59789"/>
    </ligand>
</feature>
<dbReference type="GO" id="GO:0008176">
    <property type="term" value="F:tRNA (guanine(46)-N7)-methyltransferase activity"/>
    <property type="evidence" value="ECO:0007669"/>
    <property type="project" value="UniProtKB-UniRule"/>
</dbReference>
<evidence type="ECO:0000256" key="5">
    <source>
        <dbReference type="ARBA" id="ARBA00022691"/>
    </source>
</evidence>
<dbReference type="PATRIC" id="fig|45065.4.peg.466"/>
<dbReference type="PANTHER" id="PTHR23417:SF14">
    <property type="entry name" value="PENTACOTRIPEPTIDE-REPEAT REGION OF PRORP DOMAIN-CONTAINING PROTEIN"/>
    <property type="match status" value="1"/>
</dbReference>
<keyword evidence="3 9" id="KW-0489">Methyltransferase</keyword>
<dbReference type="FunFam" id="3.40.50.150:FF:000035">
    <property type="entry name" value="tRNA (guanine-N(7)-)-methyltransferase"/>
    <property type="match status" value="1"/>
</dbReference>
<dbReference type="HAMAP" id="MF_01057">
    <property type="entry name" value="tRNA_methyltr_TrmB"/>
    <property type="match status" value="1"/>
</dbReference>
<reference evidence="10 11" key="1">
    <citation type="submission" date="2015-11" db="EMBL/GenBank/DDBJ databases">
        <title>Genomic analysis of 38 Legionella species identifies large and diverse effector repertoires.</title>
        <authorList>
            <person name="Burstein D."/>
            <person name="Amaro F."/>
            <person name="Zusman T."/>
            <person name="Lifshitz Z."/>
            <person name="Cohen O."/>
            <person name="Gilbert J.A."/>
            <person name="Pupko T."/>
            <person name="Shuman H.A."/>
            <person name="Segal G."/>
        </authorList>
    </citation>
    <scope>NUCLEOTIDE SEQUENCE [LARGE SCALE GENOMIC DNA]</scope>
    <source>
        <strain evidence="10 11">ATCC 49504</strain>
    </source>
</reference>
<evidence type="ECO:0000313" key="11">
    <source>
        <dbReference type="Proteomes" id="UP000054785"/>
    </source>
</evidence>
<dbReference type="EC" id="2.1.1.33" evidence="9"/>
<feature type="binding site" evidence="9">
    <location>
        <position position="165"/>
    </location>
    <ligand>
        <name>substrate</name>
    </ligand>
</feature>
<dbReference type="OrthoDB" id="9802090at2"/>
<dbReference type="Proteomes" id="UP000054785">
    <property type="component" value="Unassembled WGS sequence"/>
</dbReference>
<comment type="caution">
    <text evidence="10">The sequence shown here is derived from an EMBL/GenBank/DDBJ whole genome shotgun (WGS) entry which is preliminary data.</text>
</comment>
<name>A0A0W0U7J3_9GAMM</name>
<sequence length="224" mass="25017">MLRTIKSYVLRAGRVSPRQQQGLDQWLAPVALAAPPVHWNFTEIFGRLAPVVVEIGFGMGASLARMSAENPETDFIGIEVHRAGVGSLAADVHDLALKNVRIAAFDAVEVFAHCIEDGSLAGVNIFFPDPWPKARHHKRRLVQEPFMRLVAQKLKPQGVLHAATDWEPYAEQMLEVFNAIPMLRNLAPEGGFSPRPESRPLTKFEERGTRLGHGVWDLRFERQG</sequence>
<dbReference type="AlphaFoldDB" id="A0A0W0U7J3"/>
<feature type="binding site" evidence="9">
    <location>
        <position position="106"/>
    </location>
    <ligand>
        <name>S-adenosyl-L-methionine</name>
        <dbReference type="ChEBI" id="CHEBI:59789"/>
    </ligand>
</feature>
<dbReference type="STRING" id="45065.Lgee_0438"/>
<comment type="pathway">
    <text evidence="7 9">tRNA modification; N(7)-methylguanine-tRNA biosynthesis.</text>
</comment>
<feature type="binding site" evidence="9">
    <location>
        <begin position="202"/>
        <end position="205"/>
    </location>
    <ligand>
        <name>substrate</name>
    </ligand>
</feature>
<evidence type="ECO:0000313" key="10">
    <source>
        <dbReference type="EMBL" id="KTD03781.1"/>
    </source>
</evidence>